<reference evidence="3 4" key="1">
    <citation type="journal article" date="2024" name="Nat. Commun.">
        <title>Phylogenomics reveals the evolutionary origins of lichenization in chlorophyte algae.</title>
        <authorList>
            <person name="Puginier C."/>
            <person name="Libourel C."/>
            <person name="Otte J."/>
            <person name="Skaloud P."/>
            <person name="Haon M."/>
            <person name="Grisel S."/>
            <person name="Petersen M."/>
            <person name="Berrin J.G."/>
            <person name="Delaux P.M."/>
            <person name="Dal Grande F."/>
            <person name="Keller J."/>
        </authorList>
    </citation>
    <scope>NUCLEOTIDE SEQUENCE [LARGE SCALE GENOMIC DNA]</scope>
    <source>
        <strain evidence="3 4">SAG 2523</strain>
    </source>
</reference>
<name>A0AAW1S4S6_9CHLO</name>
<sequence>MKPSRIVPRLIVTSLAIVVSMFYTVPEFQDFRAAKTYYGFPAHRDFQPVAEGLYKIDLPWHLTPFHEENLDLFLIQTAAGWCLSDAGGYDTWLHKHATSLVAAVQRKIGDQPLSYVLLTHGHLDHVGALPLLLPLYPNMKVVIHEAESEHLTGIEGYFYKEDASFQLKALTFLKVLPASEFKMEKDRLLLMKGASGSLDFIGISELTWTHTPGHSPGHVVFHHKSGMLLGGDFADVLESEGKPYLKTMCGRTCDLPTAKQSICAIAKDLDFTTILPYHDSLKKGYTQPELLPLAEAYAGCS</sequence>
<dbReference type="SUPFAM" id="SSF56281">
    <property type="entry name" value="Metallo-hydrolase/oxidoreductase"/>
    <property type="match status" value="1"/>
</dbReference>
<evidence type="ECO:0000313" key="4">
    <source>
        <dbReference type="Proteomes" id="UP001485043"/>
    </source>
</evidence>
<gene>
    <name evidence="3" type="ORF">WJX84_011231</name>
</gene>
<dbReference type="AlphaFoldDB" id="A0AAW1S4S6"/>
<evidence type="ECO:0000313" key="3">
    <source>
        <dbReference type="EMBL" id="KAK9840696.1"/>
    </source>
</evidence>
<keyword evidence="1" id="KW-0472">Membrane</keyword>
<dbReference type="Pfam" id="PF00753">
    <property type="entry name" value="Lactamase_B"/>
    <property type="match status" value="1"/>
</dbReference>
<keyword evidence="1" id="KW-0812">Transmembrane</keyword>
<evidence type="ECO:0000259" key="2">
    <source>
        <dbReference type="SMART" id="SM00849"/>
    </source>
</evidence>
<evidence type="ECO:0000256" key="1">
    <source>
        <dbReference type="SAM" id="Phobius"/>
    </source>
</evidence>
<comment type="caution">
    <text evidence="3">The sequence shown here is derived from an EMBL/GenBank/DDBJ whole genome shotgun (WGS) entry which is preliminary data.</text>
</comment>
<keyword evidence="1" id="KW-1133">Transmembrane helix</keyword>
<dbReference type="Gene3D" id="3.60.15.10">
    <property type="entry name" value="Ribonuclease Z/Hydroxyacylglutathione hydrolase-like"/>
    <property type="match status" value="1"/>
</dbReference>
<accession>A0AAW1S4S6</accession>
<dbReference type="PANTHER" id="PTHR42951:SF21">
    <property type="entry name" value="METALLO-HYDROLASE YQJP-RELATED"/>
    <property type="match status" value="1"/>
</dbReference>
<dbReference type="InterPro" id="IPR050855">
    <property type="entry name" value="NDM-1-like"/>
</dbReference>
<keyword evidence="4" id="KW-1185">Reference proteome</keyword>
<organism evidence="3 4">
    <name type="scientific">Apatococcus fuscideae</name>
    <dbReference type="NCBI Taxonomy" id="2026836"/>
    <lineage>
        <taxon>Eukaryota</taxon>
        <taxon>Viridiplantae</taxon>
        <taxon>Chlorophyta</taxon>
        <taxon>core chlorophytes</taxon>
        <taxon>Trebouxiophyceae</taxon>
        <taxon>Chlorellales</taxon>
        <taxon>Chlorellaceae</taxon>
        <taxon>Apatococcus</taxon>
    </lineage>
</organism>
<feature type="transmembrane region" description="Helical" evidence="1">
    <location>
        <begin position="6"/>
        <end position="25"/>
    </location>
</feature>
<dbReference type="Proteomes" id="UP001485043">
    <property type="component" value="Unassembled WGS sequence"/>
</dbReference>
<dbReference type="EMBL" id="JALJOV010001805">
    <property type="protein sequence ID" value="KAK9840696.1"/>
    <property type="molecule type" value="Genomic_DNA"/>
</dbReference>
<dbReference type="PANTHER" id="PTHR42951">
    <property type="entry name" value="METALLO-BETA-LACTAMASE DOMAIN-CONTAINING"/>
    <property type="match status" value="1"/>
</dbReference>
<feature type="domain" description="Metallo-beta-lactamase" evidence="2">
    <location>
        <begin position="69"/>
        <end position="278"/>
    </location>
</feature>
<proteinExistence type="predicted"/>
<dbReference type="SMART" id="SM00849">
    <property type="entry name" value="Lactamase_B"/>
    <property type="match status" value="1"/>
</dbReference>
<dbReference type="InterPro" id="IPR001279">
    <property type="entry name" value="Metallo-B-lactamas"/>
</dbReference>
<dbReference type="InterPro" id="IPR036866">
    <property type="entry name" value="RibonucZ/Hydroxyglut_hydro"/>
</dbReference>
<protein>
    <recommendedName>
        <fullName evidence="2">Metallo-beta-lactamase domain-containing protein</fullName>
    </recommendedName>
</protein>